<dbReference type="InterPro" id="IPR011049">
    <property type="entry name" value="Serralysin-like_metalloprot_C"/>
</dbReference>
<dbReference type="PANTHER" id="PTHR38340:SF1">
    <property type="entry name" value="S-LAYER PROTEIN"/>
    <property type="match status" value="1"/>
</dbReference>
<dbReference type="InterPro" id="IPR050557">
    <property type="entry name" value="RTX_toxin/Mannuronan_C5-epim"/>
</dbReference>
<evidence type="ECO:0000313" key="4">
    <source>
        <dbReference type="Proteomes" id="UP000477782"/>
    </source>
</evidence>
<proteinExistence type="predicted"/>
<keyword evidence="4" id="KW-1185">Reference proteome</keyword>
<gene>
    <name evidence="3" type="ORF">G4Z14_16565</name>
</gene>
<dbReference type="AlphaFoldDB" id="A0A6M0QWP8"/>
<sequence>MAQFVSNASMNFSGFNLSILFSSYGQFGFWDSINLVVDNTVVPGFEGTYFASDIAALYNGSSPFSSYDYLILAGDNLQFDSADIPLSGTFTGFYQLNPTGESTAMAGFELDMVEVYAAAQTTSVADDRAILNQMLSGDDRILCSDFGDQVFGAAGHDLIVGEAGHDTLAGDGGDDSLLGGTGDDLLNGGAGADSLAGNSGADTLLGGAGDDRLLGQAGADRLQGGLGRDVIYGGSDSDRDVFVFVAVADSAADATRDAIYNFVSGTDDIHLGTIDADTATGGNQSFGFSGQTAADNSVWYTVVSGNAVVRADVTGDGIADFSLRLVGVTSLSAGDFVL</sequence>
<protein>
    <submittedName>
        <fullName evidence="3">Uncharacterized protein</fullName>
    </submittedName>
</protein>
<dbReference type="EMBL" id="JAAIVJ010000015">
    <property type="protein sequence ID" value="NEY91906.1"/>
    <property type="molecule type" value="Genomic_DNA"/>
</dbReference>
<evidence type="ECO:0000256" key="2">
    <source>
        <dbReference type="ARBA" id="ARBA00022525"/>
    </source>
</evidence>
<dbReference type="PROSITE" id="PS00330">
    <property type="entry name" value="HEMOLYSIN_CALCIUM"/>
    <property type="match status" value="2"/>
</dbReference>
<dbReference type="InterPro" id="IPR001343">
    <property type="entry name" value="Hemolysn_Ca-bd"/>
</dbReference>
<evidence type="ECO:0000256" key="1">
    <source>
        <dbReference type="ARBA" id="ARBA00004613"/>
    </source>
</evidence>
<dbReference type="Pfam" id="PF00353">
    <property type="entry name" value="HemolysinCabind"/>
    <property type="match status" value="3"/>
</dbReference>
<dbReference type="GO" id="GO:0005509">
    <property type="term" value="F:calcium ion binding"/>
    <property type="evidence" value="ECO:0007669"/>
    <property type="project" value="InterPro"/>
</dbReference>
<dbReference type="Gene3D" id="2.150.10.10">
    <property type="entry name" value="Serralysin-like metalloprotease, C-terminal"/>
    <property type="match status" value="2"/>
</dbReference>
<evidence type="ECO:0000313" key="3">
    <source>
        <dbReference type="EMBL" id="NEY91906.1"/>
    </source>
</evidence>
<dbReference type="PRINTS" id="PR00313">
    <property type="entry name" value="CABNDNGRPT"/>
</dbReference>
<organism evidence="3 4">
    <name type="scientific">Tabrizicola oligotrophica</name>
    <dbReference type="NCBI Taxonomy" id="2710650"/>
    <lineage>
        <taxon>Bacteria</taxon>
        <taxon>Pseudomonadati</taxon>
        <taxon>Pseudomonadota</taxon>
        <taxon>Alphaproteobacteria</taxon>
        <taxon>Rhodobacterales</taxon>
        <taxon>Paracoccaceae</taxon>
        <taxon>Tabrizicola</taxon>
    </lineage>
</organism>
<reference evidence="3 4" key="1">
    <citation type="submission" date="2020-02" db="EMBL/GenBank/DDBJ databases">
        <authorList>
            <person name="Chen W.-M."/>
        </authorList>
    </citation>
    <scope>NUCLEOTIDE SEQUENCE [LARGE SCALE GENOMIC DNA]</scope>
    <source>
        <strain evidence="3 4">KMS-5</strain>
    </source>
</reference>
<comment type="caution">
    <text evidence="3">The sequence shown here is derived from an EMBL/GenBank/DDBJ whole genome shotgun (WGS) entry which is preliminary data.</text>
</comment>
<accession>A0A6M0QWP8</accession>
<keyword evidence="2" id="KW-0964">Secreted</keyword>
<dbReference type="GO" id="GO:0005576">
    <property type="term" value="C:extracellular region"/>
    <property type="evidence" value="ECO:0007669"/>
    <property type="project" value="UniProtKB-SubCell"/>
</dbReference>
<dbReference type="PANTHER" id="PTHR38340">
    <property type="entry name" value="S-LAYER PROTEIN"/>
    <property type="match status" value="1"/>
</dbReference>
<name>A0A6M0QWP8_9RHOB</name>
<comment type="subcellular location">
    <subcellularLocation>
        <location evidence="1">Secreted</location>
    </subcellularLocation>
</comment>
<dbReference type="RefSeq" id="WP_164627747.1">
    <property type="nucleotide sequence ID" value="NZ_JAAIVJ010000015.1"/>
</dbReference>
<dbReference type="SUPFAM" id="SSF51120">
    <property type="entry name" value="beta-Roll"/>
    <property type="match status" value="2"/>
</dbReference>
<dbReference type="InterPro" id="IPR018511">
    <property type="entry name" value="Hemolysin-typ_Ca-bd_CS"/>
</dbReference>
<dbReference type="Proteomes" id="UP000477782">
    <property type="component" value="Unassembled WGS sequence"/>
</dbReference>